<name>A0A1X2I660_9FUNG</name>
<dbReference type="OrthoDB" id="2288879at2759"/>
<accession>A0A1X2I660</accession>
<sequence length="439" mass="49673">MTKRDTLANTPTNSIKTRKKIQKRSNDKKISQVQPIEVVDSTADSKVTAPNNDTLSNDILDPDYYFDADTIHASGTMGCAKVLSYARHTILELLKSRDYRPCLALLSAMIETCKFRPLAYWKVGEEIIRNCQPEDLSMFLGSVVSGIRAPKNIPVWKEQLLHILNEEGYIAFIERIESAIESQNNNQSISKLEALVMYETWEQTTNNQGNVDKMHRLLYDTEEQLSKAYHMNSADRYIIKAYLKVLSVIVQMSKDDEAANGTHTLYRKAGTQKRDRAVKIKQVVDTALQMEINDPELMCILLHYGPQGLDDNLNIAIGICSEDPVADARIKFLPTMRSMKSVLVTDPEYTSITMARVSLIVERLEHGVTDSCTLDELDELLNDLENGLPHIRYNVVSFFASINLFSTLEFLQLGVHDENIIALDTLEFLKFKVAGMTPQ</sequence>
<reference evidence="2 3" key="1">
    <citation type="submission" date="2016-07" db="EMBL/GenBank/DDBJ databases">
        <title>Pervasive Adenine N6-methylation of Active Genes in Fungi.</title>
        <authorList>
            <consortium name="DOE Joint Genome Institute"/>
            <person name="Mondo S.J."/>
            <person name="Dannebaum R.O."/>
            <person name="Kuo R.C."/>
            <person name="Labutti K."/>
            <person name="Haridas S."/>
            <person name="Kuo A."/>
            <person name="Salamov A."/>
            <person name="Ahrendt S.R."/>
            <person name="Lipzen A."/>
            <person name="Sullivan W."/>
            <person name="Andreopoulos W.B."/>
            <person name="Clum A."/>
            <person name="Lindquist E."/>
            <person name="Daum C."/>
            <person name="Ramamoorthy G.K."/>
            <person name="Gryganskyi A."/>
            <person name="Culley D."/>
            <person name="Magnuson J.K."/>
            <person name="James T.Y."/>
            <person name="O'Malley M.A."/>
            <person name="Stajich J.E."/>
            <person name="Spatafora J.W."/>
            <person name="Visel A."/>
            <person name="Grigoriev I.V."/>
        </authorList>
    </citation>
    <scope>NUCLEOTIDE SEQUENCE [LARGE SCALE GENOMIC DNA]</scope>
    <source>
        <strain evidence="2 3">NRRL 1336</strain>
    </source>
</reference>
<dbReference type="EMBL" id="MCGE01000028">
    <property type="protein sequence ID" value="ORZ09241.1"/>
    <property type="molecule type" value="Genomic_DNA"/>
</dbReference>
<evidence type="ECO:0000313" key="2">
    <source>
        <dbReference type="EMBL" id="ORZ09241.1"/>
    </source>
</evidence>
<protein>
    <submittedName>
        <fullName evidence="2">Uncharacterized protein</fullName>
    </submittedName>
</protein>
<evidence type="ECO:0000313" key="3">
    <source>
        <dbReference type="Proteomes" id="UP000193560"/>
    </source>
</evidence>
<evidence type="ECO:0000256" key="1">
    <source>
        <dbReference type="SAM" id="MobiDB-lite"/>
    </source>
</evidence>
<proteinExistence type="predicted"/>
<gene>
    <name evidence="2" type="ORF">BCR42DRAFT_424024</name>
</gene>
<comment type="caution">
    <text evidence="2">The sequence shown here is derived from an EMBL/GenBank/DDBJ whole genome shotgun (WGS) entry which is preliminary data.</text>
</comment>
<dbReference type="AlphaFoldDB" id="A0A1X2I660"/>
<dbReference type="Proteomes" id="UP000193560">
    <property type="component" value="Unassembled WGS sequence"/>
</dbReference>
<feature type="region of interest" description="Disordered" evidence="1">
    <location>
        <begin position="1"/>
        <end position="29"/>
    </location>
</feature>
<organism evidence="2 3">
    <name type="scientific">Absidia repens</name>
    <dbReference type="NCBI Taxonomy" id="90262"/>
    <lineage>
        <taxon>Eukaryota</taxon>
        <taxon>Fungi</taxon>
        <taxon>Fungi incertae sedis</taxon>
        <taxon>Mucoromycota</taxon>
        <taxon>Mucoromycotina</taxon>
        <taxon>Mucoromycetes</taxon>
        <taxon>Mucorales</taxon>
        <taxon>Cunninghamellaceae</taxon>
        <taxon>Absidia</taxon>
    </lineage>
</organism>
<keyword evidence="3" id="KW-1185">Reference proteome</keyword>